<dbReference type="InterPro" id="IPR019475">
    <property type="entry name" value="DNA_primase_DnaB-bd"/>
</dbReference>
<comment type="function">
    <text evidence="12 13">RNA polymerase that catalyzes the synthesis of short RNA molecules used as primers for DNA polymerase during DNA replication.</text>
</comment>
<evidence type="ECO:0000256" key="2">
    <source>
        <dbReference type="ARBA" id="ARBA00022515"/>
    </source>
</evidence>
<dbReference type="SUPFAM" id="SSF57783">
    <property type="entry name" value="Zinc beta-ribbon"/>
    <property type="match status" value="1"/>
</dbReference>
<evidence type="ECO:0000256" key="12">
    <source>
        <dbReference type="HAMAP-Rule" id="MF_00974"/>
    </source>
</evidence>
<dbReference type="InterPro" id="IPR034151">
    <property type="entry name" value="TOPRIM_DnaG_bac"/>
</dbReference>
<accession>A0A2H0TRT9</accession>
<proteinExistence type="inferred from homology"/>
<keyword evidence="5 12" id="KW-0235">DNA replication</keyword>
<dbReference type="InterPro" id="IPR050219">
    <property type="entry name" value="DnaG_primase"/>
</dbReference>
<evidence type="ECO:0000256" key="9">
    <source>
        <dbReference type="ARBA" id="ARBA00022842"/>
    </source>
</evidence>
<evidence type="ECO:0000256" key="7">
    <source>
        <dbReference type="ARBA" id="ARBA00022771"/>
    </source>
</evidence>
<evidence type="ECO:0000256" key="11">
    <source>
        <dbReference type="ARBA" id="ARBA00023163"/>
    </source>
</evidence>
<gene>
    <name evidence="12" type="primary">dnaG</name>
    <name evidence="17" type="ORF">COU35_00120</name>
</gene>
<keyword evidence="7 12" id="KW-0863">Zinc-finger</keyword>
<dbReference type="InterPro" id="IPR006295">
    <property type="entry name" value="DNA_primase_DnaG"/>
</dbReference>
<keyword evidence="2 12" id="KW-0639">Primosome</keyword>
<comment type="similarity">
    <text evidence="12 13">Belongs to the DnaG primase family.</text>
</comment>
<evidence type="ECO:0000256" key="4">
    <source>
        <dbReference type="ARBA" id="ARBA00022695"/>
    </source>
</evidence>
<evidence type="ECO:0000256" key="14">
    <source>
        <dbReference type="PIRSR" id="PIRSR002811-1"/>
    </source>
</evidence>
<keyword evidence="6 12" id="KW-0479">Metal-binding</keyword>
<dbReference type="Pfam" id="PF13155">
    <property type="entry name" value="Toprim_2"/>
    <property type="match status" value="1"/>
</dbReference>
<dbReference type="GO" id="GO:0003677">
    <property type="term" value="F:DNA binding"/>
    <property type="evidence" value="ECO:0007669"/>
    <property type="project" value="UniProtKB-KW"/>
</dbReference>
<dbReference type="InterPro" id="IPR006171">
    <property type="entry name" value="TOPRIM_dom"/>
</dbReference>
<keyword evidence="9" id="KW-0460">Magnesium</keyword>
<keyword evidence="8 12" id="KW-0862">Zinc</keyword>
<keyword evidence="11 12" id="KW-0804">Transcription</keyword>
<dbReference type="InterPro" id="IPR030846">
    <property type="entry name" value="DnaG_bac"/>
</dbReference>
<evidence type="ECO:0000259" key="16">
    <source>
        <dbReference type="PROSITE" id="PS50880"/>
    </source>
</evidence>
<evidence type="ECO:0000256" key="8">
    <source>
        <dbReference type="ARBA" id="ARBA00022833"/>
    </source>
</evidence>
<dbReference type="Gene3D" id="1.10.860.10">
    <property type="entry name" value="DNAb Helicase, Chain A"/>
    <property type="match status" value="1"/>
</dbReference>
<dbReference type="PANTHER" id="PTHR30313">
    <property type="entry name" value="DNA PRIMASE"/>
    <property type="match status" value="1"/>
</dbReference>
<dbReference type="PANTHER" id="PTHR30313:SF2">
    <property type="entry name" value="DNA PRIMASE"/>
    <property type="match status" value="1"/>
</dbReference>
<evidence type="ECO:0000313" key="17">
    <source>
        <dbReference type="EMBL" id="PIR74865.1"/>
    </source>
</evidence>
<dbReference type="GO" id="GO:0000428">
    <property type="term" value="C:DNA-directed RNA polymerase complex"/>
    <property type="evidence" value="ECO:0007669"/>
    <property type="project" value="UniProtKB-KW"/>
</dbReference>
<dbReference type="FunFam" id="3.90.580.10:FF:000001">
    <property type="entry name" value="DNA primase"/>
    <property type="match status" value="1"/>
</dbReference>
<dbReference type="InterPro" id="IPR002694">
    <property type="entry name" value="Znf_CHC2"/>
</dbReference>
<dbReference type="EMBL" id="PFCB01000002">
    <property type="protein sequence ID" value="PIR74865.1"/>
    <property type="molecule type" value="Genomic_DNA"/>
</dbReference>
<feature type="zinc finger region" description="CHC2-type" evidence="12 14">
    <location>
        <begin position="60"/>
        <end position="84"/>
    </location>
</feature>
<dbReference type="GO" id="GO:0003899">
    <property type="term" value="F:DNA-directed RNA polymerase activity"/>
    <property type="evidence" value="ECO:0007669"/>
    <property type="project" value="UniProtKB-UniRule"/>
</dbReference>
<dbReference type="GO" id="GO:0006269">
    <property type="term" value="P:DNA replication, synthesis of primer"/>
    <property type="evidence" value="ECO:0007669"/>
    <property type="project" value="UniProtKB-UniRule"/>
</dbReference>
<feature type="compositionally biased region" description="Basic and acidic residues" evidence="15">
    <location>
        <begin position="473"/>
        <end position="483"/>
    </location>
</feature>
<dbReference type="EC" id="2.7.7.101" evidence="12"/>
<dbReference type="Proteomes" id="UP000230154">
    <property type="component" value="Unassembled WGS sequence"/>
</dbReference>
<feature type="domain" description="Toprim" evidence="16">
    <location>
        <begin position="285"/>
        <end position="366"/>
    </location>
</feature>
<dbReference type="HAMAP" id="MF_00974">
    <property type="entry name" value="DNA_primase_DnaG"/>
    <property type="match status" value="1"/>
</dbReference>
<keyword evidence="4 12" id="KW-0548">Nucleotidyltransferase</keyword>
<dbReference type="Gene3D" id="3.90.580.10">
    <property type="entry name" value="Zinc finger, CHC2-type domain"/>
    <property type="match status" value="1"/>
</dbReference>
<dbReference type="AlphaFoldDB" id="A0A2H0TRT9"/>
<dbReference type="GO" id="GO:0005737">
    <property type="term" value="C:cytoplasm"/>
    <property type="evidence" value="ECO:0007669"/>
    <property type="project" value="TreeGrafter"/>
</dbReference>
<dbReference type="Pfam" id="PF10410">
    <property type="entry name" value="DnaB_bind"/>
    <property type="match status" value="1"/>
</dbReference>
<dbReference type="PIRSF" id="PIRSF002811">
    <property type="entry name" value="DnaG"/>
    <property type="match status" value="1"/>
</dbReference>
<evidence type="ECO:0000256" key="13">
    <source>
        <dbReference type="PIRNR" id="PIRNR002811"/>
    </source>
</evidence>
<evidence type="ECO:0000313" key="18">
    <source>
        <dbReference type="Proteomes" id="UP000230154"/>
    </source>
</evidence>
<dbReference type="InterPro" id="IPR013264">
    <property type="entry name" value="DNAG_N"/>
</dbReference>
<comment type="caution">
    <text evidence="17">The sequence shown here is derived from an EMBL/GenBank/DDBJ whole genome shotgun (WGS) entry which is preliminary data.</text>
</comment>
<comment type="catalytic activity">
    <reaction evidence="12">
        <text>ssDNA + n NTP = ssDNA/pppN(pN)n-1 hybrid + (n-1) diphosphate.</text>
        <dbReference type="EC" id="2.7.7.101"/>
    </reaction>
</comment>
<protein>
    <recommendedName>
        <fullName evidence="12 13">DNA primase</fullName>
        <ecNumber evidence="12">2.7.7.101</ecNumber>
    </recommendedName>
</protein>
<keyword evidence="3 12" id="KW-0808">Transferase</keyword>
<dbReference type="NCBIfam" id="TIGR01391">
    <property type="entry name" value="dnaG"/>
    <property type="match status" value="1"/>
</dbReference>
<dbReference type="SMART" id="SM00493">
    <property type="entry name" value="TOPRIM"/>
    <property type="match status" value="1"/>
</dbReference>
<dbReference type="SUPFAM" id="SSF56731">
    <property type="entry name" value="DNA primase core"/>
    <property type="match status" value="1"/>
</dbReference>
<feature type="region of interest" description="Disordered" evidence="15">
    <location>
        <begin position="455"/>
        <end position="483"/>
    </location>
</feature>
<keyword evidence="1 12" id="KW-0240">DNA-directed RNA polymerase</keyword>
<comment type="cofactor">
    <cofactor evidence="12 13 14">
        <name>Zn(2+)</name>
        <dbReference type="ChEBI" id="CHEBI:29105"/>
    </cofactor>
    <text evidence="12 13 14">Binds 1 zinc ion per monomer.</text>
</comment>
<dbReference type="Pfam" id="PF01807">
    <property type="entry name" value="Zn_ribbon_DnaG"/>
    <property type="match status" value="1"/>
</dbReference>
<evidence type="ECO:0000256" key="10">
    <source>
        <dbReference type="ARBA" id="ARBA00023125"/>
    </source>
</evidence>
<organism evidence="17 18">
    <name type="scientific">Candidatus Magasanikbacteria bacterium CG10_big_fil_rev_8_21_14_0_10_47_10</name>
    <dbReference type="NCBI Taxonomy" id="1974652"/>
    <lineage>
        <taxon>Bacteria</taxon>
        <taxon>Candidatus Magasanikiibacteriota</taxon>
    </lineage>
</organism>
<name>A0A2H0TRT9_9BACT</name>
<keyword evidence="10 12" id="KW-0238">DNA-binding</keyword>
<dbReference type="CDD" id="cd03364">
    <property type="entry name" value="TOPRIM_DnaG_primases"/>
    <property type="match status" value="1"/>
</dbReference>
<evidence type="ECO:0000256" key="3">
    <source>
        <dbReference type="ARBA" id="ARBA00022679"/>
    </source>
</evidence>
<reference evidence="18" key="1">
    <citation type="submission" date="2017-09" db="EMBL/GenBank/DDBJ databases">
        <title>Depth-based differentiation of microbial function through sediment-hosted aquifers and enrichment of novel symbionts in the deep terrestrial subsurface.</title>
        <authorList>
            <person name="Probst A.J."/>
            <person name="Ladd B."/>
            <person name="Jarett J.K."/>
            <person name="Geller-Mcgrath D.E."/>
            <person name="Sieber C.M.K."/>
            <person name="Emerson J.B."/>
            <person name="Anantharaman K."/>
            <person name="Thomas B.C."/>
            <person name="Malmstrom R."/>
            <person name="Stieglmeier M."/>
            <person name="Klingl A."/>
            <person name="Woyke T."/>
            <person name="Ryan C.M."/>
            <person name="Banfield J.F."/>
        </authorList>
    </citation>
    <scope>NUCLEOTIDE SEQUENCE [LARGE SCALE GENOMIC DNA]</scope>
</reference>
<dbReference type="Gene3D" id="3.40.1360.10">
    <property type="match status" value="1"/>
</dbReference>
<evidence type="ECO:0000256" key="15">
    <source>
        <dbReference type="SAM" id="MobiDB-lite"/>
    </source>
</evidence>
<sequence>MLCLTLCSAAASLYSNLAIREYNLPWMSDTQLIKDKIDIVDFIGEYVQLKPAGINHKGLCPFHNEKSPSFMASRERNSWHCFGCSKGGDIFTFVQEIEGMDFIEALKLLAGRAGVELSTKQSELESSEKNRLKDIMTDAARFYHNVLTKIDSAKSAREYLRQRGLLPATVETWQIGYIPDQWDLLTQYLLKKGFGIDDLVASGMTIKRERANAQSGKGFYDRFRGRIMFPIRDVHGNVVGFTGRVLVETEKSGGKYVNTPQTPLYDKSSVVFGLDKAKHEIRKKDVVVMVEGQMDVIGVWQSGMPNVVATSGTALTEQQVALLKRYAQNISIAFDADDAGYKAAKRGIDLARQAGVNVRIIRVPDGLDPDDFVKKDPEGWRGAVADAVDVMQWYVDRAFAGQDLKNPKHKQVIANELLPEIARIPFAVEKDHWLQAIAAKLGVDPGILRQDMPDVRESAETVQSRGQAPSSPPEEKKQKGGQRDTLEQHALSLLLTRGIVDGDAFLRLDPVFATSAYRPLYELLKKGYTEGNSIDIESIISQLSDSNLHQTLNSLLLKGDEVFSLIDNSVIILEFRQLAQQIVVGWKKEIRQQLQLEIAQAEQSGDDKKVAELLQQVSSL</sequence>
<evidence type="ECO:0000256" key="6">
    <source>
        <dbReference type="ARBA" id="ARBA00022723"/>
    </source>
</evidence>
<dbReference type="InterPro" id="IPR037068">
    <property type="entry name" value="DNA_primase_core_N_sf"/>
</dbReference>
<dbReference type="InterPro" id="IPR036977">
    <property type="entry name" value="DNA_primase_Znf_CHC2"/>
</dbReference>
<feature type="compositionally biased region" description="Polar residues" evidence="15">
    <location>
        <begin position="460"/>
        <end position="469"/>
    </location>
</feature>
<dbReference type="SMART" id="SM00400">
    <property type="entry name" value="ZnF_CHCC"/>
    <property type="match status" value="1"/>
</dbReference>
<dbReference type="Pfam" id="PF08275">
    <property type="entry name" value="DNAG_N"/>
    <property type="match status" value="1"/>
</dbReference>
<dbReference type="Gene3D" id="3.90.980.10">
    <property type="entry name" value="DNA primase, catalytic core, N-terminal domain"/>
    <property type="match status" value="1"/>
</dbReference>
<dbReference type="InterPro" id="IPR016136">
    <property type="entry name" value="DNA_helicase_N/primase_C"/>
</dbReference>
<dbReference type="GO" id="GO:1990077">
    <property type="term" value="C:primosome complex"/>
    <property type="evidence" value="ECO:0007669"/>
    <property type="project" value="UniProtKB-KW"/>
</dbReference>
<comment type="subunit">
    <text evidence="12">Monomer. Interacts with DnaB.</text>
</comment>
<dbReference type="GO" id="GO:0008270">
    <property type="term" value="F:zinc ion binding"/>
    <property type="evidence" value="ECO:0007669"/>
    <property type="project" value="UniProtKB-UniRule"/>
</dbReference>
<evidence type="ECO:0000256" key="1">
    <source>
        <dbReference type="ARBA" id="ARBA00022478"/>
    </source>
</evidence>
<evidence type="ECO:0000256" key="5">
    <source>
        <dbReference type="ARBA" id="ARBA00022705"/>
    </source>
</evidence>
<dbReference type="PROSITE" id="PS50880">
    <property type="entry name" value="TOPRIM"/>
    <property type="match status" value="1"/>
</dbReference>
<comment type="domain">
    <text evidence="12">Contains an N-terminal zinc-binding domain, a central core domain that contains the primase activity, and a C-terminal DnaB-binding domain.</text>
</comment>